<accession>A0A8J6E3R2</accession>
<name>A0A8J6E3R2_9EUKA</name>
<organism evidence="1 2">
    <name type="scientific">Carpediemonas membranifera</name>
    <dbReference type="NCBI Taxonomy" id="201153"/>
    <lineage>
        <taxon>Eukaryota</taxon>
        <taxon>Metamonada</taxon>
        <taxon>Carpediemonas-like organisms</taxon>
        <taxon>Carpediemonas</taxon>
    </lineage>
</organism>
<reference evidence="1" key="1">
    <citation type="submission" date="2021-05" db="EMBL/GenBank/DDBJ databases">
        <title>A free-living protist that lacks canonical eukaryotic 1 DNA replication and segregation systems.</title>
        <authorList>
            <person name="Salas-Leiva D.E."/>
            <person name="Tromer E.C."/>
            <person name="Curtis B.A."/>
            <person name="Jerlstrom-Hultqvist J."/>
            <person name="Kolisko M."/>
            <person name="Yi Z."/>
            <person name="Salas-Leiva J.S."/>
            <person name="Gallot-Lavallee L."/>
            <person name="Kops G.J.P.L."/>
            <person name="Archibald J.M."/>
            <person name="Simpson A.G.B."/>
            <person name="Roger A.J."/>
        </authorList>
    </citation>
    <scope>NUCLEOTIDE SEQUENCE</scope>
    <source>
        <strain evidence="1">BICM</strain>
    </source>
</reference>
<gene>
    <name evidence="1" type="ORF">J8273_5003</name>
</gene>
<keyword evidence="2" id="KW-1185">Reference proteome</keyword>
<protein>
    <submittedName>
        <fullName evidence="1">Uncharacterized protein</fullName>
    </submittedName>
</protein>
<dbReference type="Proteomes" id="UP000717585">
    <property type="component" value="Unassembled WGS sequence"/>
</dbReference>
<evidence type="ECO:0000313" key="1">
    <source>
        <dbReference type="EMBL" id="KAG9393517.1"/>
    </source>
</evidence>
<sequence length="189" mass="21712">MSSENQQWVAFRHLASLYTMIRRGNIENPSASISKLEASCVEAFVTFWLTTKGAETIYTERTKSLAENYGTGVVHCSVPAKMTRDLPSTTVDEASSIMSQHLTYLRWCKIALSCKARTREEFATENFDFDVCISDRWVLSVMVCYPCEFMVWYKALIEGGVNEEEFHYFILWRCNCNTKGDHSGRVPHF</sequence>
<evidence type="ECO:0000313" key="2">
    <source>
        <dbReference type="Proteomes" id="UP000717585"/>
    </source>
</evidence>
<dbReference type="EMBL" id="JAHDYR010000024">
    <property type="protein sequence ID" value="KAG9393517.1"/>
    <property type="molecule type" value="Genomic_DNA"/>
</dbReference>
<comment type="caution">
    <text evidence="1">The sequence shown here is derived from an EMBL/GenBank/DDBJ whole genome shotgun (WGS) entry which is preliminary data.</text>
</comment>
<dbReference type="AlphaFoldDB" id="A0A8J6E3R2"/>
<proteinExistence type="predicted"/>